<name>A0ABV2CBB0_9BURK</name>
<feature type="domain" description="NAD-dependent epimerase/dehydratase" evidence="6">
    <location>
        <begin position="8"/>
        <end position="230"/>
    </location>
</feature>
<comment type="caution">
    <text evidence="7">The sequence shown here is derived from an EMBL/GenBank/DDBJ whole genome shotgun (WGS) entry which is preliminary data.</text>
</comment>
<evidence type="ECO:0000256" key="5">
    <source>
        <dbReference type="HAMAP-Rule" id="MF_00956"/>
    </source>
</evidence>
<accession>A0ABV2CBB0</accession>
<feature type="binding site" evidence="5">
    <location>
        <position position="210"/>
    </location>
    <ligand>
        <name>substrate</name>
    </ligand>
</feature>
<feature type="binding site" evidence="5">
    <location>
        <position position="189"/>
    </location>
    <ligand>
        <name>substrate</name>
    </ligand>
</feature>
<gene>
    <name evidence="5" type="primary">fcl</name>
    <name evidence="7" type="ORF">ABXL37_19210</name>
</gene>
<dbReference type="CDD" id="cd05239">
    <property type="entry name" value="GDP_FS_SDR_e"/>
    <property type="match status" value="1"/>
</dbReference>
<comment type="function">
    <text evidence="5">Catalyzes the two-step NADP-dependent conversion of GDP-4-dehydro-6-deoxy-D-mannose to GDP-fucose, involving an epimerase and a reductase reaction.</text>
</comment>
<comment type="caution">
    <text evidence="5">Lacks conserved residue(s) required for the propagation of feature annotation.</text>
</comment>
<proteinExistence type="inferred from homology"/>
<keyword evidence="3 5" id="KW-0560">Oxidoreductase</keyword>
<dbReference type="EMBL" id="JBEWCH010000011">
    <property type="protein sequence ID" value="MET1476387.1"/>
    <property type="molecule type" value="Genomic_DNA"/>
</dbReference>
<feature type="binding site" evidence="5">
    <location>
        <begin position="107"/>
        <end position="110"/>
    </location>
    <ligand>
        <name>NADP(+)</name>
        <dbReference type="ChEBI" id="CHEBI:58349"/>
    </ligand>
</feature>
<dbReference type="PANTHER" id="PTHR43238:SF1">
    <property type="entry name" value="GDP-L-FUCOSE SYNTHASE"/>
    <property type="match status" value="1"/>
</dbReference>
<keyword evidence="2 5" id="KW-0521">NADP</keyword>
<sequence length="311" mass="34394">MAESEERVLITGAGGVIGHALKRELADSGYSNVVAITSSDVDLRDQNATEAMFNELRPTIVFHMAARVYGIMGNMSNRGIAYLDNVRINTNVVEAARQTGCKKFVAMGSTAIYSDQVRLPMSEEEIWVGAPHHSEAPYAHSKRGMLAQLEAYKDQYGMDYAFCVSTNLFGPHDKFDEKFGHVIPSLVSKFYRASVLGQPISVWGSGKAERDFLFSGDAAYALRLIAEKHTGAINLATGQSYTIRHTVDTLCQISGFSGNVEWDATKPDGQKLRAYDISRLTALGFKPRFSFDEALAITYDWYCKNVESARK</sequence>
<dbReference type="RefSeq" id="WP_124556119.1">
    <property type="nucleotide sequence ID" value="NZ_JBEWCH010000011.1"/>
</dbReference>
<keyword evidence="8" id="KW-1185">Reference proteome</keyword>
<reference evidence="7 8" key="1">
    <citation type="submission" date="2024-06" db="EMBL/GenBank/DDBJ databases">
        <title>Burkholderia sola in Mexico.</title>
        <authorList>
            <person name="Estrada P."/>
        </authorList>
    </citation>
    <scope>NUCLEOTIDE SEQUENCE [LARGE SCALE GENOMIC DNA]</scope>
    <source>
        <strain evidence="7 8">CpTa8-5</strain>
    </source>
</reference>
<keyword evidence="5" id="KW-0511">Multifunctional enzyme</keyword>
<dbReference type="HAMAP" id="MF_00956">
    <property type="entry name" value="GDP_fucose_synth"/>
    <property type="match status" value="1"/>
</dbReference>
<dbReference type="Proteomes" id="UP001548587">
    <property type="component" value="Unassembled WGS sequence"/>
</dbReference>
<dbReference type="Gene3D" id="3.40.50.720">
    <property type="entry name" value="NAD(P)-binding Rossmann-like Domain"/>
    <property type="match status" value="1"/>
</dbReference>
<evidence type="ECO:0000313" key="8">
    <source>
        <dbReference type="Proteomes" id="UP001548587"/>
    </source>
</evidence>
<feature type="site" description="Important for catalytic activity" evidence="5">
    <location>
        <position position="109"/>
    </location>
</feature>
<evidence type="ECO:0000256" key="1">
    <source>
        <dbReference type="ARBA" id="ARBA00005959"/>
    </source>
</evidence>
<organism evidence="7 8">
    <name type="scientific">Burkholderia sola</name>
    <dbReference type="NCBI Taxonomy" id="2843302"/>
    <lineage>
        <taxon>Bacteria</taxon>
        <taxon>Pseudomonadati</taxon>
        <taxon>Pseudomonadota</taxon>
        <taxon>Betaproteobacteria</taxon>
        <taxon>Burkholderiales</taxon>
        <taxon>Burkholderiaceae</taxon>
        <taxon>Burkholderia</taxon>
        <taxon>Burkholderia cepacia complex</taxon>
    </lineage>
</organism>
<evidence type="ECO:0000256" key="3">
    <source>
        <dbReference type="ARBA" id="ARBA00023002"/>
    </source>
</evidence>
<dbReference type="InterPro" id="IPR001509">
    <property type="entry name" value="Epimerase_deHydtase"/>
</dbReference>
<dbReference type="Pfam" id="PF01370">
    <property type="entry name" value="Epimerase"/>
    <property type="match status" value="1"/>
</dbReference>
<dbReference type="InterPro" id="IPR036291">
    <property type="entry name" value="NAD(P)-bd_dom_sf"/>
</dbReference>
<feature type="binding site" evidence="5">
    <location>
        <position position="142"/>
    </location>
    <ligand>
        <name>NADP(+)</name>
        <dbReference type="ChEBI" id="CHEBI:58349"/>
    </ligand>
</feature>
<evidence type="ECO:0000256" key="4">
    <source>
        <dbReference type="ARBA" id="ARBA00023235"/>
    </source>
</evidence>
<dbReference type="SUPFAM" id="SSF51735">
    <property type="entry name" value="NAD(P)-binding Rossmann-fold domains"/>
    <property type="match status" value="1"/>
</dbReference>
<comment type="pathway">
    <text evidence="5">Nucleotide-sugar biosynthesis; GDP-L-fucose biosynthesis via de novo pathway; GDP-L-fucose from GDP-alpha-D-mannose: step 2/2.</text>
</comment>
<evidence type="ECO:0000259" key="6">
    <source>
        <dbReference type="Pfam" id="PF01370"/>
    </source>
</evidence>
<evidence type="ECO:0000256" key="2">
    <source>
        <dbReference type="ARBA" id="ARBA00022857"/>
    </source>
</evidence>
<dbReference type="Gene3D" id="3.90.25.10">
    <property type="entry name" value="UDP-galactose 4-epimerase, domain 1"/>
    <property type="match status" value="1"/>
</dbReference>
<feature type="binding site" evidence="5">
    <location>
        <position position="268"/>
    </location>
    <ligand>
        <name>substrate</name>
    </ligand>
</feature>
<feature type="binding site" evidence="5">
    <location>
        <position position="181"/>
    </location>
    <ligand>
        <name>NADP(+)</name>
        <dbReference type="ChEBI" id="CHEBI:58349"/>
    </ligand>
</feature>
<dbReference type="PANTHER" id="PTHR43238">
    <property type="entry name" value="GDP-L-FUCOSE SYNTHASE"/>
    <property type="match status" value="1"/>
</dbReference>
<feature type="active site" description="Proton donor/acceptor" evidence="5">
    <location>
        <position position="138"/>
    </location>
</feature>
<evidence type="ECO:0000313" key="7">
    <source>
        <dbReference type="EMBL" id="MET1476387.1"/>
    </source>
</evidence>
<keyword evidence="4 5" id="KW-0413">Isomerase</keyword>
<dbReference type="EC" id="1.1.1.271" evidence="5"/>
<feature type="binding site" evidence="5">
    <location>
        <begin position="12"/>
        <end position="18"/>
    </location>
    <ligand>
        <name>NADP(+)</name>
        <dbReference type="ChEBI" id="CHEBI:58349"/>
    </ligand>
</feature>
<comment type="catalytic activity">
    <reaction evidence="5">
        <text>GDP-beta-L-fucose + NADP(+) = GDP-4-dehydro-alpha-D-rhamnose + NADPH + H(+)</text>
        <dbReference type="Rhea" id="RHEA:18885"/>
        <dbReference type="ChEBI" id="CHEBI:15378"/>
        <dbReference type="ChEBI" id="CHEBI:57273"/>
        <dbReference type="ChEBI" id="CHEBI:57783"/>
        <dbReference type="ChEBI" id="CHEBI:57964"/>
        <dbReference type="ChEBI" id="CHEBI:58349"/>
        <dbReference type="EC" id="1.1.1.271"/>
    </reaction>
</comment>
<feature type="binding site" evidence="5">
    <location>
        <position position="203"/>
    </location>
    <ligand>
        <name>substrate</name>
    </ligand>
</feature>
<comment type="similarity">
    <text evidence="1 5">Belongs to the NAD(P)-dependent epimerase/dehydratase family. Fucose synthase subfamily.</text>
</comment>
<dbReference type="InterPro" id="IPR028614">
    <property type="entry name" value="GDP_fucose/colitose_synth"/>
</dbReference>
<protein>
    <recommendedName>
        <fullName evidence="5">GDP-L-fucose synthase</fullName>
        <ecNumber evidence="5">1.1.1.271</ecNumber>
    </recommendedName>
    <alternativeName>
        <fullName evidence="5">GDP-4-keto-6-deoxy-D-mannose-3,5-epimerase-4-reductase</fullName>
    </alternativeName>
</protein>